<dbReference type="AlphaFoldDB" id="A0AAW6T0V1"/>
<proteinExistence type="predicted"/>
<sequence length="218" mass="21511">MARSSSAGSLLSDARDGRTRLTGAVTGALLVSGLLAGCAPTAEGPEPSGTAGPPPTPTASQEPTAPASPAPTPSSTPEPSTPLAIGCNDLLSLQAVYDFNPNYGGAPDYSPASGTSAAEAVARQGTACGWMNQTSGDTFEVAVSKPSAADLARLTAAASAAGARAQVAGAQGAWFMERAGQGEIVAQVGDVWLVVASESFMSAGDAEQLASAAARAFR</sequence>
<keyword evidence="3" id="KW-1185">Reference proteome</keyword>
<comment type="caution">
    <text evidence="2">The sequence shown here is derived from an EMBL/GenBank/DDBJ whole genome shotgun (WGS) entry which is preliminary data.</text>
</comment>
<evidence type="ECO:0000313" key="3">
    <source>
        <dbReference type="Proteomes" id="UP001321506"/>
    </source>
</evidence>
<reference evidence="2 3" key="1">
    <citation type="submission" date="2023-04" db="EMBL/GenBank/DDBJ databases">
        <title>Klugiella caeni sp. nov. isolated from the sludge of biochemical tank.</title>
        <authorList>
            <person name="Geng K."/>
        </authorList>
    </citation>
    <scope>NUCLEOTIDE SEQUENCE [LARGE SCALE GENOMIC DNA]</scope>
    <source>
        <strain evidence="2 3">YN-L-19</strain>
    </source>
</reference>
<organism evidence="2 3">
    <name type="scientific">Ruicaihuangia caeni</name>
    <dbReference type="NCBI Taxonomy" id="3042517"/>
    <lineage>
        <taxon>Bacteria</taxon>
        <taxon>Bacillati</taxon>
        <taxon>Actinomycetota</taxon>
        <taxon>Actinomycetes</taxon>
        <taxon>Micrococcales</taxon>
        <taxon>Microbacteriaceae</taxon>
        <taxon>Ruicaihuangia</taxon>
    </lineage>
</organism>
<dbReference type="Proteomes" id="UP001321506">
    <property type="component" value="Unassembled WGS sequence"/>
</dbReference>
<name>A0AAW6T0V1_9MICO</name>
<dbReference type="EMBL" id="JASATX010000001">
    <property type="protein sequence ID" value="MDI2097460.1"/>
    <property type="molecule type" value="Genomic_DNA"/>
</dbReference>
<feature type="compositionally biased region" description="Low complexity" evidence="1">
    <location>
        <begin position="42"/>
        <end position="51"/>
    </location>
</feature>
<accession>A0AAW6T0V1</accession>
<evidence type="ECO:0000313" key="2">
    <source>
        <dbReference type="EMBL" id="MDI2097460.1"/>
    </source>
</evidence>
<evidence type="ECO:0000256" key="1">
    <source>
        <dbReference type="SAM" id="MobiDB-lite"/>
    </source>
</evidence>
<feature type="region of interest" description="Disordered" evidence="1">
    <location>
        <begin position="38"/>
        <end position="84"/>
    </location>
</feature>
<dbReference type="RefSeq" id="WP_281487255.1">
    <property type="nucleotide sequence ID" value="NZ_JASATX010000001.1"/>
</dbReference>
<evidence type="ECO:0008006" key="4">
    <source>
        <dbReference type="Google" id="ProtNLM"/>
    </source>
</evidence>
<feature type="compositionally biased region" description="Pro residues" evidence="1">
    <location>
        <begin position="66"/>
        <end position="80"/>
    </location>
</feature>
<gene>
    <name evidence="2" type="ORF">QF206_00570</name>
</gene>
<protein>
    <recommendedName>
        <fullName evidence="4">Iron ABC transporter ATP-binding protein</fullName>
    </recommendedName>
</protein>